<dbReference type="InterPro" id="IPR041669">
    <property type="entry name" value="TetR_C_15"/>
</dbReference>
<name>A0A516NXV4_9NOCA</name>
<dbReference type="InterPro" id="IPR023772">
    <property type="entry name" value="DNA-bd_HTH_TetR-type_CS"/>
</dbReference>
<dbReference type="AlphaFoldDB" id="A0A516NXV4"/>
<dbReference type="SUPFAM" id="SSF46689">
    <property type="entry name" value="Homeodomain-like"/>
    <property type="match status" value="1"/>
</dbReference>
<gene>
    <name evidence="4" type="ORF">FOH10_24080</name>
</gene>
<evidence type="ECO:0000256" key="2">
    <source>
        <dbReference type="PROSITE-ProRule" id="PRU00335"/>
    </source>
</evidence>
<keyword evidence="1 2" id="KW-0238">DNA-binding</keyword>
<dbReference type="GO" id="GO:0003700">
    <property type="term" value="F:DNA-binding transcription factor activity"/>
    <property type="evidence" value="ECO:0007669"/>
    <property type="project" value="TreeGrafter"/>
</dbReference>
<dbReference type="Pfam" id="PF17918">
    <property type="entry name" value="TetR_C_15"/>
    <property type="match status" value="1"/>
</dbReference>
<dbReference type="Proteomes" id="UP000317039">
    <property type="component" value="Chromosome"/>
</dbReference>
<dbReference type="InterPro" id="IPR050109">
    <property type="entry name" value="HTH-type_TetR-like_transc_reg"/>
</dbReference>
<dbReference type="PANTHER" id="PTHR30055:SF226">
    <property type="entry name" value="HTH-TYPE TRANSCRIPTIONAL REGULATOR PKSA"/>
    <property type="match status" value="1"/>
</dbReference>
<dbReference type="InterPro" id="IPR009057">
    <property type="entry name" value="Homeodomain-like_sf"/>
</dbReference>
<reference evidence="4 5" key="1">
    <citation type="submission" date="2019-07" db="EMBL/GenBank/DDBJ databases">
        <title>Complete Genome Sequence and Methylome Analysis of Nocardia otitidis-caviarum NEB252.</title>
        <authorList>
            <person name="Fomenkov A."/>
            <person name="Anton B.P."/>
            <person name="Vincze T."/>
            <person name="Roberts R.J."/>
        </authorList>
    </citation>
    <scope>NUCLEOTIDE SEQUENCE [LARGE SCALE GENOMIC DNA]</scope>
    <source>
        <strain evidence="4 5">NEB252</strain>
    </source>
</reference>
<evidence type="ECO:0000259" key="3">
    <source>
        <dbReference type="PROSITE" id="PS50977"/>
    </source>
</evidence>
<dbReference type="PANTHER" id="PTHR30055">
    <property type="entry name" value="HTH-TYPE TRANSCRIPTIONAL REGULATOR RUTR"/>
    <property type="match status" value="1"/>
</dbReference>
<dbReference type="PRINTS" id="PR00455">
    <property type="entry name" value="HTHTETR"/>
</dbReference>
<evidence type="ECO:0000256" key="1">
    <source>
        <dbReference type="ARBA" id="ARBA00023125"/>
    </source>
</evidence>
<evidence type="ECO:0000313" key="4">
    <source>
        <dbReference type="EMBL" id="QDP83731.1"/>
    </source>
</evidence>
<proteinExistence type="predicted"/>
<dbReference type="Gene3D" id="1.10.357.10">
    <property type="entry name" value="Tetracycline Repressor, domain 2"/>
    <property type="match status" value="1"/>
</dbReference>
<accession>A0A516NXV4</accession>
<dbReference type="InterPro" id="IPR001647">
    <property type="entry name" value="HTH_TetR"/>
</dbReference>
<feature type="DNA-binding region" description="H-T-H motif" evidence="2">
    <location>
        <begin position="21"/>
        <end position="40"/>
    </location>
</feature>
<evidence type="ECO:0000313" key="5">
    <source>
        <dbReference type="Proteomes" id="UP000317039"/>
    </source>
</evidence>
<dbReference type="GO" id="GO:0000976">
    <property type="term" value="F:transcription cis-regulatory region binding"/>
    <property type="evidence" value="ECO:0007669"/>
    <property type="project" value="TreeGrafter"/>
</dbReference>
<feature type="domain" description="HTH tetR-type" evidence="3">
    <location>
        <begin position="1"/>
        <end position="58"/>
    </location>
</feature>
<dbReference type="EMBL" id="CP041695">
    <property type="protein sequence ID" value="QDP83731.1"/>
    <property type="molecule type" value="Genomic_DNA"/>
</dbReference>
<dbReference type="PROSITE" id="PS01081">
    <property type="entry name" value="HTH_TETR_1"/>
    <property type="match status" value="1"/>
</dbReference>
<protein>
    <submittedName>
        <fullName evidence="4">Helix-turn-helix transcriptional regulator</fullName>
    </submittedName>
</protein>
<sequence length="188" mass="20221">MSVILDAALELFGELGYEATSTNAIATRAGVSPGSLYQFFANKEAIAEALSTRLVDAFRAAHASAFDRTDLAELPLDELVDHLLDPLIAFNLDNPGAKALFTNPDMPASLAAGTRPLQQAVLGRAESVIAVRYPDLPIEDRRRGALIAVQIVRATMPAIIAATEPERAALIRETKRALRGYLTELAPR</sequence>
<dbReference type="KEGG" id="nod:FOH10_24080"/>
<dbReference type="Pfam" id="PF00440">
    <property type="entry name" value="TetR_N"/>
    <property type="match status" value="1"/>
</dbReference>
<organism evidence="4 5">
    <name type="scientific">Nocardia otitidiscaviarum</name>
    <dbReference type="NCBI Taxonomy" id="1823"/>
    <lineage>
        <taxon>Bacteria</taxon>
        <taxon>Bacillati</taxon>
        <taxon>Actinomycetota</taxon>
        <taxon>Actinomycetes</taxon>
        <taxon>Mycobacteriales</taxon>
        <taxon>Nocardiaceae</taxon>
        <taxon>Nocardia</taxon>
    </lineage>
</organism>
<dbReference type="PROSITE" id="PS50977">
    <property type="entry name" value="HTH_TETR_2"/>
    <property type="match status" value="1"/>
</dbReference>